<evidence type="ECO:0000313" key="6">
    <source>
        <dbReference type="Proteomes" id="UP000046680"/>
    </source>
</evidence>
<evidence type="ECO:0000313" key="7">
    <source>
        <dbReference type="Proteomes" id="UP000049023"/>
    </source>
</evidence>
<dbReference type="Proteomes" id="UP000050164">
    <property type="component" value="Unassembled WGS sequence"/>
</dbReference>
<evidence type="ECO:0000313" key="8">
    <source>
        <dbReference type="Proteomes" id="UP000050164"/>
    </source>
</evidence>
<evidence type="ECO:0000313" key="5">
    <source>
        <dbReference type="Proteomes" id="UP000039217"/>
    </source>
</evidence>
<dbReference type="EMBL" id="CQQC01002792">
    <property type="protein sequence ID" value="CNX18926.1"/>
    <property type="molecule type" value="Genomic_DNA"/>
</dbReference>
<evidence type="ECO:0000313" key="2">
    <source>
        <dbReference type="EMBL" id="CKR18716.1"/>
    </source>
</evidence>
<dbReference type="Proteomes" id="UP000046680">
    <property type="component" value="Unassembled WGS sequence"/>
</dbReference>
<sequence length="60" mass="6250">MVADAAEAADDAPRASMIAAPRLATVGMNSSSIQAWSLTTSAAFFPATSAWNRSGYWVAE</sequence>
<dbReference type="EMBL" id="CNFT01001426">
    <property type="protein sequence ID" value="CKT28169.1"/>
    <property type="molecule type" value="Genomic_DNA"/>
</dbReference>
<accession>A0A654ZPI7</accession>
<dbReference type="Proteomes" id="UP000039217">
    <property type="component" value="Unassembled WGS sequence"/>
</dbReference>
<protein>
    <submittedName>
        <fullName evidence="2">Uncharacterized protein</fullName>
    </submittedName>
</protein>
<dbReference type="Proteomes" id="UP000049023">
    <property type="component" value="Unassembled WGS sequence"/>
</dbReference>
<organism evidence="2 7">
    <name type="scientific">Mycobacterium tuberculosis</name>
    <dbReference type="NCBI Taxonomy" id="1773"/>
    <lineage>
        <taxon>Bacteria</taxon>
        <taxon>Bacillati</taxon>
        <taxon>Actinomycetota</taxon>
        <taxon>Actinomycetes</taxon>
        <taxon>Mycobacteriales</taxon>
        <taxon>Mycobacteriaceae</taxon>
        <taxon>Mycobacterium</taxon>
        <taxon>Mycobacterium tuberculosis complex</taxon>
    </lineage>
</organism>
<evidence type="ECO:0000313" key="1">
    <source>
        <dbReference type="EMBL" id="CFR64783.1"/>
    </source>
</evidence>
<gene>
    <name evidence="1" type="ORF">ERS007657_00097</name>
    <name evidence="4" type="ORF">ERS007661_04515</name>
    <name evidence="3" type="ORF">ERS027659_04191</name>
    <name evidence="2" type="ORF">ERS027661_00752</name>
</gene>
<reference evidence="5 6" key="1">
    <citation type="submission" date="2015-03" db="EMBL/GenBank/DDBJ databases">
        <authorList>
            <consortium name="Pathogen Informatics"/>
        </authorList>
    </citation>
    <scope>NUCLEOTIDE SEQUENCE [LARGE SCALE GENOMIC DNA]</scope>
    <source>
        <strain evidence="3 8">Bir 185</strain>
        <strain evidence="2 7">Bir 187</strain>
        <strain evidence="1 6">C09601061</strain>
        <strain evidence="4 5">D00501624</strain>
    </source>
</reference>
<dbReference type="EMBL" id="CNFU01000103">
    <property type="protein sequence ID" value="CKR18716.1"/>
    <property type="molecule type" value="Genomic_DNA"/>
</dbReference>
<evidence type="ECO:0000313" key="3">
    <source>
        <dbReference type="EMBL" id="CKT28169.1"/>
    </source>
</evidence>
<proteinExistence type="predicted"/>
<dbReference type="EMBL" id="CGCX01000016">
    <property type="protein sequence ID" value="CFR64783.1"/>
    <property type="molecule type" value="Genomic_DNA"/>
</dbReference>
<dbReference type="AlphaFoldDB" id="A0A654ZPI7"/>
<name>A0A654ZPI7_MYCTX</name>
<evidence type="ECO:0000313" key="4">
    <source>
        <dbReference type="EMBL" id="CNX18926.1"/>
    </source>
</evidence>